<evidence type="ECO:0008006" key="4">
    <source>
        <dbReference type="Google" id="ProtNLM"/>
    </source>
</evidence>
<dbReference type="EMBL" id="PFCH01000011">
    <property type="protein sequence ID" value="PIR73052.1"/>
    <property type="molecule type" value="Genomic_DNA"/>
</dbReference>
<dbReference type="SUPFAM" id="SSF51445">
    <property type="entry name" value="(Trans)glycosidases"/>
    <property type="match status" value="1"/>
</dbReference>
<dbReference type="Gene3D" id="2.60.40.1180">
    <property type="entry name" value="Golgi alpha-mannosidase II"/>
    <property type="match status" value="1"/>
</dbReference>
<dbReference type="InterPro" id="IPR018247">
    <property type="entry name" value="EF_Hand_1_Ca_BS"/>
</dbReference>
<dbReference type="AlphaFoldDB" id="A0A2H0TLL3"/>
<dbReference type="PANTHER" id="PTHR43576">
    <property type="entry name" value="ALPHA-L-ARABINOFURANOSIDASE C-RELATED"/>
    <property type="match status" value="1"/>
</dbReference>
<evidence type="ECO:0000313" key="2">
    <source>
        <dbReference type="EMBL" id="PIR73052.1"/>
    </source>
</evidence>
<comment type="caution">
    <text evidence="2">The sequence shown here is derived from an EMBL/GenBank/DDBJ whole genome shotgun (WGS) entry which is preliminary data.</text>
</comment>
<sequence>MKKILILITALAFFLSPEKVLAQNFPVTVTVGSASKPISKFIWGADYNGYYTYTSADEFINKFTDPIRLKNLGVTMLRYPGGCPSDVYHWQTNEMKGRNFIPDYSKFLSVNEFLKLTDYLQVEPLYTVNINYKTGANVCGDIHVYPGLTPEQNQQKLVQDAVDLVHTYKGRIKYFELGNEQYLTGYTPDEYQAIALPIAQAMKKEDPTIQIGLISFIHYSTDSLNLRAYVTPWINMVKNIVNSQCGHVPCFDYVSTHDYFGVGHGSIIVPYAPLLRYGSAFDNATLDFTPKKIAMTEWNTGNCWEASAGKSSVFWGMFYEEMLLTMAEKGVFIANYHDITGGSQCSLIRQKTTDPWRSAEQIFSLSSVLAGGKILDTNTISPTQNISYKGMNTNVPYITSYAGYSPDGTVLYVFLLNHHPEQNGNIFLDLSAVKTYVQGQIRVDQLSAASLTDYAFTSSVDTIGASNPLTIIIPPISIVRLTIAPRPNLCSSATISSSTLSSGSTVTVITTSNKPVKNFFLAFYNLDNLYGPGNAKPIFFEAGKTFSISKEATSLTQTMSFTINYADINKPDLNNNGQKPTKISVNGYFIDPVTLQTSLPDARCVVRFNIEHPGDLNADGKVDIHDYNKIVANFGNPYTIFDYNVLVGNFGK</sequence>
<dbReference type="SUPFAM" id="SSF51011">
    <property type="entry name" value="Glycosyl hydrolase domain"/>
    <property type="match status" value="1"/>
</dbReference>
<dbReference type="InterPro" id="IPR013780">
    <property type="entry name" value="Glyco_hydro_b"/>
</dbReference>
<organism evidence="2 3">
    <name type="scientific">Candidatus Nealsonbacteria bacterium CG10_big_fil_rev_8_21_14_0_10_36_23</name>
    <dbReference type="NCBI Taxonomy" id="1974709"/>
    <lineage>
        <taxon>Bacteria</taxon>
        <taxon>Candidatus Nealsoniibacteriota</taxon>
    </lineage>
</organism>
<dbReference type="PANTHER" id="PTHR43576:SF3">
    <property type="entry name" value="ALPHA-L-ARABINOFURANOSIDASE C"/>
    <property type="match status" value="1"/>
</dbReference>
<accession>A0A2H0TLL3</accession>
<gene>
    <name evidence="2" type="ORF">COV26_00580</name>
</gene>
<evidence type="ECO:0000256" key="1">
    <source>
        <dbReference type="SAM" id="SignalP"/>
    </source>
</evidence>
<dbReference type="InterPro" id="IPR017853">
    <property type="entry name" value="GH"/>
</dbReference>
<dbReference type="PROSITE" id="PS00018">
    <property type="entry name" value="EF_HAND_1"/>
    <property type="match status" value="1"/>
</dbReference>
<dbReference type="Gene3D" id="3.20.20.80">
    <property type="entry name" value="Glycosidases"/>
    <property type="match status" value="1"/>
</dbReference>
<feature type="signal peptide" evidence="1">
    <location>
        <begin position="1"/>
        <end position="22"/>
    </location>
</feature>
<proteinExistence type="predicted"/>
<protein>
    <recommendedName>
        <fullName evidence="4">Dockerin domain-containing protein</fullName>
    </recommendedName>
</protein>
<name>A0A2H0TLL3_9BACT</name>
<reference evidence="3" key="1">
    <citation type="submission" date="2017-09" db="EMBL/GenBank/DDBJ databases">
        <title>Depth-based differentiation of microbial function through sediment-hosted aquifers and enrichment of novel symbionts in the deep terrestrial subsurface.</title>
        <authorList>
            <person name="Probst A.J."/>
            <person name="Ladd B."/>
            <person name="Jarett J.K."/>
            <person name="Geller-Mcgrath D.E."/>
            <person name="Sieber C.M.K."/>
            <person name="Emerson J.B."/>
            <person name="Anantharaman K."/>
            <person name="Thomas B.C."/>
            <person name="Malmstrom R."/>
            <person name="Stieglmeier M."/>
            <person name="Klingl A."/>
            <person name="Woyke T."/>
            <person name="Ryan C.M."/>
            <person name="Banfield J.F."/>
        </authorList>
    </citation>
    <scope>NUCLEOTIDE SEQUENCE [LARGE SCALE GENOMIC DNA]</scope>
</reference>
<feature type="chain" id="PRO_5013634917" description="Dockerin domain-containing protein" evidence="1">
    <location>
        <begin position="23"/>
        <end position="652"/>
    </location>
</feature>
<keyword evidence="1" id="KW-0732">Signal</keyword>
<dbReference type="GO" id="GO:0000272">
    <property type="term" value="P:polysaccharide catabolic process"/>
    <property type="evidence" value="ECO:0007669"/>
    <property type="project" value="TreeGrafter"/>
</dbReference>
<dbReference type="Proteomes" id="UP000228508">
    <property type="component" value="Unassembled WGS sequence"/>
</dbReference>
<evidence type="ECO:0000313" key="3">
    <source>
        <dbReference type="Proteomes" id="UP000228508"/>
    </source>
</evidence>